<dbReference type="InterPro" id="IPR005467">
    <property type="entry name" value="His_kinase_dom"/>
</dbReference>
<evidence type="ECO:0000256" key="1">
    <source>
        <dbReference type="ARBA" id="ARBA00000085"/>
    </source>
</evidence>
<proteinExistence type="predicted"/>
<dbReference type="FunFam" id="3.30.565.10:FF:000037">
    <property type="entry name" value="Hybrid sensor histidine kinase/response regulator"/>
    <property type="match status" value="1"/>
</dbReference>
<sequence length="301" mass="34344">MLYRILSNPNGKEKIIRNKYMSLRKKNENLQKNYNKFDFKTEFLSNISHEFNTPLTLILSILQFMEISAEKEIYNYDSEKCEKYIGIMKKNCFRLIKLTNNIIELSKIANNEINSTFMNYNIVNIVKGISLSSANYAEKKGIGLTFDTSIEKKIVSCDKEMLEKIMLNLLSNAVKFTEPGGNIKVRIEDKLDSVDVLVSDTGIGIPEYKLKEIFSPFAQMDKSFRRNHEGCGIGLTLVKALVELLGGKIKLYSKLGEGTNVVVNIPTNVADNSIILKNDFISYYNDEKVKIEFSDICSFIE</sequence>
<dbReference type="SMART" id="SM00388">
    <property type="entry name" value="HisKA"/>
    <property type="match status" value="1"/>
</dbReference>
<keyword evidence="5" id="KW-0547">Nucleotide-binding</keyword>
<protein>
    <recommendedName>
        <fullName evidence="2">histidine kinase</fullName>
        <ecNumber evidence="2">2.7.13.3</ecNumber>
    </recommendedName>
</protein>
<evidence type="ECO:0000313" key="10">
    <source>
        <dbReference type="EMBL" id="MBV7274558.1"/>
    </source>
</evidence>
<dbReference type="InterPro" id="IPR003594">
    <property type="entry name" value="HATPase_dom"/>
</dbReference>
<keyword evidence="4" id="KW-0808">Transferase</keyword>
<dbReference type="AlphaFoldDB" id="A0A949U166"/>
<dbReference type="PANTHER" id="PTHR43711">
    <property type="entry name" value="TWO-COMPONENT HISTIDINE KINASE"/>
    <property type="match status" value="1"/>
</dbReference>
<dbReference type="InterPro" id="IPR050736">
    <property type="entry name" value="Sensor_HK_Regulatory"/>
</dbReference>
<dbReference type="InterPro" id="IPR003661">
    <property type="entry name" value="HisK_dim/P_dom"/>
</dbReference>
<evidence type="ECO:0000256" key="5">
    <source>
        <dbReference type="ARBA" id="ARBA00022741"/>
    </source>
</evidence>
<comment type="catalytic activity">
    <reaction evidence="1">
        <text>ATP + protein L-histidine = ADP + protein N-phospho-L-histidine.</text>
        <dbReference type="EC" id="2.7.13.3"/>
    </reaction>
</comment>
<name>A0A949U166_9CLOT</name>
<dbReference type="PROSITE" id="PS50109">
    <property type="entry name" value="HIS_KIN"/>
    <property type="match status" value="1"/>
</dbReference>
<dbReference type="EC" id="2.7.13.3" evidence="2"/>
<dbReference type="SMART" id="SM00387">
    <property type="entry name" value="HATPase_c"/>
    <property type="match status" value="1"/>
</dbReference>
<dbReference type="Pfam" id="PF00512">
    <property type="entry name" value="HisKA"/>
    <property type="match status" value="1"/>
</dbReference>
<dbReference type="Proteomes" id="UP000694308">
    <property type="component" value="Unassembled WGS sequence"/>
</dbReference>
<keyword evidence="7" id="KW-0067">ATP-binding</keyword>
<feature type="domain" description="Histidine kinase" evidence="9">
    <location>
        <begin position="46"/>
        <end position="269"/>
    </location>
</feature>
<evidence type="ECO:0000256" key="2">
    <source>
        <dbReference type="ARBA" id="ARBA00012438"/>
    </source>
</evidence>
<dbReference type="Pfam" id="PF02518">
    <property type="entry name" value="HATPase_c"/>
    <property type="match status" value="1"/>
</dbReference>
<dbReference type="EMBL" id="JAEEGC010000089">
    <property type="protein sequence ID" value="MBV7274558.1"/>
    <property type="molecule type" value="Genomic_DNA"/>
</dbReference>
<evidence type="ECO:0000259" key="9">
    <source>
        <dbReference type="PROSITE" id="PS50109"/>
    </source>
</evidence>
<evidence type="ECO:0000256" key="7">
    <source>
        <dbReference type="ARBA" id="ARBA00022840"/>
    </source>
</evidence>
<evidence type="ECO:0000256" key="8">
    <source>
        <dbReference type="ARBA" id="ARBA00023012"/>
    </source>
</evidence>
<dbReference type="GO" id="GO:0000155">
    <property type="term" value="F:phosphorelay sensor kinase activity"/>
    <property type="evidence" value="ECO:0007669"/>
    <property type="project" value="InterPro"/>
</dbReference>
<comment type="caution">
    <text evidence="10">The sequence shown here is derived from an EMBL/GenBank/DDBJ whole genome shotgun (WGS) entry which is preliminary data.</text>
</comment>
<keyword evidence="6 10" id="KW-0418">Kinase</keyword>
<reference evidence="10" key="1">
    <citation type="submission" date="2020-12" db="EMBL/GenBank/DDBJ databases">
        <title>Clostridium thailandense sp. nov., a novel acetogenic bacterium isolated from peat land soil in Thailand.</title>
        <authorList>
            <person name="Chaikitkaew S."/>
            <person name="Birkeland N.K."/>
        </authorList>
    </citation>
    <scope>NUCLEOTIDE SEQUENCE</scope>
    <source>
        <strain evidence="10">PL3</strain>
    </source>
</reference>
<dbReference type="PANTHER" id="PTHR43711:SF26">
    <property type="entry name" value="SENSOR HISTIDINE KINASE RCSC"/>
    <property type="match status" value="1"/>
</dbReference>
<accession>A0A949U166</accession>
<organism evidence="10 11">
    <name type="scientific">Clostridium thailandense</name>
    <dbReference type="NCBI Taxonomy" id="2794346"/>
    <lineage>
        <taxon>Bacteria</taxon>
        <taxon>Bacillati</taxon>
        <taxon>Bacillota</taxon>
        <taxon>Clostridia</taxon>
        <taxon>Eubacteriales</taxon>
        <taxon>Clostridiaceae</taxon>
        <taxon>Clostridium</taxon>
    </lineage>
</organism>
<keyword evidence="8" id="KW-0902">Two-component regulatory system</keyword>
<keyword evidence="11" id="KW-1185">Reference proteome</keyword>
<keyword evidence="3" id="KW-0597">Phosphoprotein</keyword>
<evidence type="ECO:0000256" key="6">
    <source>
        <dbReference type="ARBA" id="ARBA00022777"/>
    </source>
</evidence>
<dbReference type="CDD" id="cd00082">
    <property type="entry name" value="HisKA"/>
    <property type="match status" value="1"/>
</dbReference>
<evidence type="ECO:0000256" key="4">
    <source>
        <dbReference type="ARBA" id="ARBA00022679"/>
    </source>
</evidence>
<evidence type="ECO:0000313" key="11">
    <source>
        <dbReference type="Proteomes" id="UP000694308"/>
    </source>
</evidence>
<dbReference type="GO" id="GO:0005524">
    <property type="term" value="F:ATP binding"/>
    <property type="evidence" value="ECO:0007669"/>
    <property type="project" value="UniProtKB-KW"/>
</dbReference>
<evidence type="ECO:0000256" key="3">
    <source>
        <dbReference type="ARBA" id="ARBA00022553"/>
    </source>
</evidence>
<dbReference type="RefSeq" id="WP_218321623.1">
    <property type="nucleotide sequence ID" value="NZ_JAEEGC010000089.1"/>
</dbReference>
<gene>
    <name evidence="10" type="ORF">I6U48_16820</name>
</gene>